<evidence type="ECO:0000313" key="2">
    <source>
        <dbReference type="EMBL" id="MFC3492714.1"/>
    </source>
</evidence>
<feature type="transmembrane region" description="Helical" evidence="1">
    <location>
        <begin position="161"/>
        <end position="185"/>
    </location>
</feature>
<keyword evidence="1" id="KW-1133">Transmembrane helix</keyword>
<protein>
    <submittedName>
        <fullName evidence="2">Uncharacterized protein</fullName>
    </submittedName>
</protein>
<feature type="transmembrane region" description="Helical" evidence="1">
    <location>
        <begin position="96"/>
        <end position="116"/>
    </location>
</feature>
<feature type="transmembrane region" description="Helical" evidence="1">
    <location>
        <begin position="63"/>
        <end position="81"/>
    </location>
</feature>
<dbReference type="Proteomes" id="UP001595712">
    <property type="component" value="Unassembled WGS sequence"/>
</dbReference>
<evidence type="ECO:0000313" key="3">
    <source>
        <dbReference type="Proteomes" id="UP001595712"/>
    </source>
</evidence>
<accession>A0ABV7PVV1</accession>
<keyword evidence="3" id="KW-1185">Reference proteome</keyword>
<feature type="transmembrane region" description="Helical" evidence="1">
    <location>
        <begin position="136"/>
        <end position="155"/>
    </location>
</feature>
<comment type="caution">
    <text evidence="2">The sequence shown here is derived from an EMBL/GenBank/DDBJ whole genome shotgun (WGS) entry which is preliminary data.</text>
</comment>
<sequence length="263" mass="27756">MSTSDRWHWTRPAGGWTWLLFLLFLPAVPIYFLIAWGVLAANRSLRSKDPLFPDDPRIAGLQTARTLVGFAVVAVLYVVHVDRGVDQLTEDMGTKAVLGIAVSLVALATGTACFAARTPDPSQRRELLARAGSRSLPALLIYAVAAAVFFALASVDAPSFGARLAVAAAGGFLVGFMIRGTYLVLKSVFAAGDVHPLLPPVLAPVIAWTLAAVEILGPGSLPLHLRATTAACGAAAVTLLSVAEARRLQTDHGVTFPRPRRGS</sequence>
<dbReference type="RefSeq" id="WP_387973836.1">
    <property type="nucleotide sequence ID" value="NZ_JBHRWO010000009.1"/>
</dbReference>
<feature type="transmembrane region" description="Helical" evidence="1">
    <location>
        <begin position="16"/>
        <end position="42"/>
    </location>
</feature>
<gene>
    <name evidence="2" type="ORF">ACFO8M_09470</name>
</gene>
<keyword evidence="1" id="KW-0812">Transmembrane</keyword>
<reference evidence="3" key="1">
    <citation type="journal article" date="2019" name="Int. J. Syst. Evol. Microbiol.">
        <title>The Global Catalogue of Microorganisms (GCM) 10K type strain sequencing project: providing services to taxonomists for standard genome sequencing and annotation.</title>
        <authorList>
            <consortium name="The Broad Institute Genomics Platform"/>
            <consortium name="The Broad Institute Genome Sequencing Center for Infectious Disease"/>
            <person name="Wu L."/>
            <person name="Ma J."/>
        </authorList>
    </citation>
    <scope>NUCLEOTIDE SEQUENCE [LARGE SCALE GENOMIC DNA]</scope>
    <source>
        <strain evidence="3">CGMCC 4.7396</strain>
    </source>
</reference>
<name>A0ABV7PVV1_9ACTN</name>
<keyword evidence="1" id="KW-0472">Membrane</keyword>
<dbReference type="EMBL" id="JBHRWO010000009">
    <property type="protein sequence ID" value="MFC3492714.1"/>
    <property type="molecule type" value="Genomic_DNA"/>
</dbReference>
<evidence type="ECO:0000256" key="1">
    <source>
        <dbReference type="SAM" id="Phobius"/>
    </source>
</evidence>
<organism evidence="2 3">
    <name type="scientific">Glycomyces rhizosphaerae</name>
    <dbReference type="NCBI Taxonomy" id="2054422"/>
    <lineage>
        <taxon>Bacteria</taxon>
        <taxon>Bacillati</taxon>
        <taxon>Actinomycetota</taxon>
        <taxon>Actinomycetes</taxon>
        <taxon>Glycomycetales</taxon>
        <taxon>Glycomycetaceae</taxon>
        <taxon>Glycomyces</taxon>
    </lineage>
</organism>
<proteinExistence type="predicted"/>